<dbReference type="GO" id="GO:0004519">
    <property type="term" value="F:endonuclease activity"/>
    <property type="evidence" value="ECO:0007669"/>
    <property type="project" value="UniProtKB-KW"/>
</dbReference>
<keyword evidence="2" id="KW-0255">Endonuclease</keyword>
<dbReference type="InterPro" id="IPR002711">
    <property type="entry name" value="HNH"/>
</dbReference>
<feature type="domain" description="HNH nuclease" evidence="1">
    <location>
        <begin position="9"/>
        <end position="63"/>
    </location>
</feature>
<dbReference type="GO" id="GO:0008270">
    <property type="term" value="F:zinc ion binding"/>
    <property type="evidence" value="ECO:0007669"/>
    <property type="project" value="InterPro"/>
</dbReference>
<gene>
    <name evidence="2" type="ORF">TM448A02062_0008</name>
    <name evidence="3" type="ORF">TM448B01802_0009</name>
</gene>
<evidence type="ECO:0000259" key="1">
    <source>
        <dbReference type="SMART" id="SM00507"/>
    </source>
</evidence>
<dbReference type="CDD" id="cd00085">
    <property type="entry name" value="HNHc"/>
    <property type="match status" value="1"/>
</dbReference>
<dbReference type="AlphaFoldDB" id="A0A6H1ZTN8"/>
<protein>
    <submittedName>
        <fullName evidence="2">Putative homing endonuclease</fullName>
    </submittedName>
</protein>
<accession>A0A6H1ZTN8</accession>
<dbReference type="SMART" id="SM00507">
    <property type="entry name" value="HNHc"/>
    <property type="match status" value="1"/>
</dbReference>
<dbReference type="Pfam" id="PF01844">
    <property type="entry name" value="HNH"/>
    <property type="match status" value="1"/>
</dbReference>
<dbReference type="GO" id="GO:0003676">
    <property type="term" value="F:nucleic acid binding"/>
    <property type="evidence" value="ECO:0007669"/>
    <property type="project" value="InterPro"/>
</dbReference>
<organism evidence="2">
    <name type="scientific">viral metagenome</name>
    <dbReference type="NCBI Taxonomy" id="1070528"/>
    <lineage>
        <taxon>unclassified sequences</taxon>
        <taxon>metagenomes</taxon>
        <taxon>organismal metagenomes</taxon>
    </lineage>
</organism>
<dbReference type="Gene3D" id="1.10.30.50">
    <property type="match status" value="1"/>
</dbReference>
<dbReference type="InterPro" id="IPR003615">
    <property type="entry name" value="HNH_nuc"/>
</dbReference>
<dbReference type="EMBL" id="MT144251">
    <property type="protein sequence ID" value="QJA51296.1"/>
    <property type="molecule type" value="Genomic_DNA"/>
</dbReference>
<evidence type="ECO:0000313" key="2">
    <source>
        <dbReference type="EMBL" id="QJA51296.1"/>
    </source>
</evidence>
<proteinExistence type="predicted"/>
<evidence type="ECO:0000313" key="3">
    <source>
        <dbReference type="EMBL" id="QJI00037.1"/>
    </source>
</evidence>
<sequence length="98" mass="11490">MAYDEDWEDIATWIKSLANWHCEDCGARHDPYTGHCLTVHHLDGDKANNERENLKALCQRCHLKRQGRLRLYGPEGPDQMRLFPEFEPDEPSFIAEIH</sequence>
<keyword evidence="2" id="KW-0540">Nuclease</keyword>
<reference evidence="2" key="1">
    <citation type="submission" date="2020-03" db="EMBL/GenBank/DDBJ databases">
        <title>The deep terrestrial virosphere.</title>
        <authorList>
            <person name="Holmfeldt K."/>
            <person name="Nilsson E."/>
            <person name="Simone D."/>
            <person name="Lopez-Fernandez M."/>
            <person name="Wu X."/>
            <person name="de Brujin I."/>
            <person name="Lundin D."/>
            <person name="Andersson A."/>
            <person name="Bertilsson S."/>
            <person name="Dopson M."/>
        </authorList>
    </citation>
    <scope>NUCLEOTIDE SEQUENCE</scope>
    <source>
        <strain evidence="2">TM448A02062</strain>
        <strain evidence="3">TM448B01802</strain>
    </source>
</reference>
<dbReference type="EMBL" id="MT144824">
    <property type="protein sequence ID" value="QJI00037.1"/>
    <property type="molecule type" value="Genomic_DNA"/>
</dbReference>
<name>A0A6H1ZTN8_9ZZZZ</name>
<keyword evidence="2" id="KW-0378">Hydrolase</keyword>